<gene>
    <name evidence="1" type="ORF">PaelaDRAFT_5158</name>
</gene>
<dbReference type="PATRIC" id="fig|743719.3.peg.5255"/>
<name>G4HMJ9_9BACL</name>
<proteinExistence type="predicted"/>
<dbReference type="Proteomes" id="UP000003891">
    <property type="component" value="Unassembled WGS sequence"/>
</dbReference>
<organism evidence="1 2">
    <name type="scientific">Paenibacillus lactis 154</name>
    <dbReference type="NCBI Taxonomy" id="743719"/>
    <lineage>
        <taxon>Bacteria</taxon>
        <taxon>Bacillati</taxon>
        <taxon>Bacillota</taxon>
        <taxon>Bacilli</taxon>
        <taxon>Bacillales</taxon>
        <taxon>Paenibacillaceae</taxon>
        <taxon>Paenibacillus</taxon>
    </lineage>
</organism>
<evidence type="ECO:0000313" key="1">
    <source>
        <dbReference type="EMBL" id="EHB54409.1"/>
    </source>
</evidence>
<evidence type="ECO:0000313" key="2">
    <source>
        <dbReference type="Proteomes" id="UP000003891"/>
    </source>
</evidence>
<evidence type="ECO:0008006" key="3">
    <source>
        <dbReference type="Google" id="ProtNLM"/>
    </source>
</evidence>
<dbReference type="EMBL" id="AGIP01000017">
    <property type="protein sequence ID" value="EHB54409.1"/>
    <property type="molecule type" value="Genomic_DNA"/>
</dbReference>
<sequence length="175" mass="20794">MRLTRYNMYRIMLSSNDRYDSYLQIGQWVTFSIILSSKETSHTKKIDKGWRRYLIMLHERQHQITVSIRLLRIGEMTIHGKSHPVTPLELVPNGLVFLCPWKIPIQSNVLLGYVIDDRVDHLLLTGTLEDRGLFQGHYMYRLEFEADREQKSRIIGMLNRMMLQELQPSRLKLYS</sequence>
<accession>G4HMJ9</accession>
<protein>
    <recommendedName>
        <fullName evidence="3">PilZ domain-containing protein</fullName>
    </recommendedName>
</protein>
<dbReference type="AlphaFoldDB" id="G4HMJ9"/>
<reference evidence="1 2" key="1">
    <citation type="submission" date="2011-09" db="EMBL/GenBank/DDBJ databases">
        <title>The draft genome of Paenibacillus lactis 154.</title>
        <authorList>
            <consortium name="US DOE Joint Genome Institute (JGI-PGF)"/>
            <person name="Lucas S."/>
            <person name="Han J."/>
            <person name="Lapidus A."/>
            <person name="Cheng J.-F."/>
            <person name="Goodwin L."/>
            <person name="Pitluck S."/>
            <person name="Peters L."/>
            <person name="Land M.L."/>
            <person name="Hauser L."/>
            <person name="Siebers A."/>
            <person name="Thelen M."/>
            <person name="Hugenholtz P."/>
            <person name="Allgaier M."/>
            <person name="Woyke T.J."/>
        </authorList>
    </citation>
    <scope>NUCLEOTIDE SEQUENCE [LARGE SCALE GENOMIC DNA]</scope>
    <source>
        <strain evidence="1 2">154</strain>
    </source>
</reference>